<evidence type="ECO:0000313" key="6">
    <source>
        <dbReference type="Proteomes" id="UP001596472"/>
    </source>
</evidence>
<dbReference type="SUPFAM" id="SSF49785">
    <property type="entry name" value="Galactose-binding domain-like"/>
    <property type="match status" value="1"/>
</dbReference>
<dbReference type="PANTHER" id="PTHR22901">
    <property type="entry name" value="SIALATE O-ACETYLESTERASE"/>
    <property type="match status" value="1"/>
</dbReference>
<dbReference type="InterPro" id="IPR039329">
    <property type="entry name" value="SIAE"/>
</dbReference>
<dbReference type="SUPFAM" id="SSF52266">
    <property type="entry name" value="SGNH hydrolase"/>
    <property type="match status" value="1"/>
</dbReference>
<feature type="domain" description="Sialate O-acetylesterase" evidence="4">
    <location>
        <begin position="281"/>
        <end position="396"/>
    </location>
</feature>
<organism evidence="5 6">
    <name type="scientific">Haloferula chungangensis</name>
    <dbReference type="NCBI Taxonomy" id="1048331"/>
    <lineage>
        <taxon>Bacteria</taxon>
        <taxon>Pseudomonadati</taxon>
        <taxon>Verrucomicrobiota</taxon>
        <taxon>Verrucomicrobiia</taxon>
        <taxon>Verrucomicrobiales</taxon>
        <taxon>Verrucomicrobiaceae</taxon>
        <taxon>Haloferula</taxon>
    </lineage>
</organism>
<dbReference type="Proteomes" id="UP001596472">
    <property type="component" value="Unassembled WGS sequence"/>
</dbReference>
<gene>
    <name evidence="5" type="ORF">ACFQY0_05175</name>
</gene>
<dbReference type="InterPro" id="IPR036514">
    <property type="entry name" value="SGNH_hydro_sf"/>
</dbReference>
<dbReference type="Gene3D" id="2.60.120.260">
    <property type="entry name" value="Galactose-binding domain-like"/>
    <property type="match status" value="1"/>
</dbReference>
<evidence type="ECO:0000256" key="2">
    <source>
        <dbReference type="SAM" id="MobiDB-lite"/>
    </source>
</evidence>
<evidence type="ECO:0000259" key="4">
    <source>
        <dbReference type="Pfam" id="PF03629"/>
    </source>
</evidence>
<dbReference type="EMBL" id="JBHTBS010000002">
    <property type="protein sequence ID" value="MFC7336562.1"/>
    <property type="molecule type" value="Genomic_DNA"/>
</dbReference>
<comment type="caution">
    <text evidence="5">The sequence shown here is derived from an EMBL/GenBank/DDBJ whole genome shotgun (WGS) entry which is preliminary data.</text>
</comment>
<dbReference type="RefSeq" id="WP_379709921.1">
    <property type="nucleotide sequence ID" value="NZ_JBHTBS010000002.1"/>
</dbReference>
<feature type="compositionally biased region" description="Polar residues" evidence="2">
    <location>
        <begin position="523"/>
        <end position="538"/>
    </location>
</feature>
<evidence type="ECO:0000256" key="1">
    <source>
        <dbReference type="ARBA" id="ARBA00022801"/>
    </source>
</evidence>
<dbReference type="InterPro" id="IPR005181">
    <property type="entry name" value="SASA"/>
</dbReference>
<keyword evidence="1" id="KW-0378">Hydrolase</keyword>
<keyword evidence="6" id="KW-1185">Reference proteome</keyword>
<reference evidence="6" key="1">
    <citation type="journal article" date="2019" name="Int. J. Syst. Evol. Microbiol.">
        <title>The Global Catalogue of Microorganisms (GCM) 10K type strain sequencing project: providing services to taxonomists for standard genome sequencing and annotation.</title>
        <authorList>
            <consortium name="The Broad Institute Genomics Platform"/>
            <consortium name="The Broad Institute Genome Sequencing Center for Infectious Disease"/>
            <person name="Wu L."/>
            <person name="Ma J."/>
        </authorList>
    </citation>
    <scope>NUCLEOTIDE SEQUENCE [LARGE SCALE GENOMIC DNA]</scope>
    <source>
        <strain evidence="6">CGMCC 4.1467</strain>
    </source>
</reference>
<feature type="signal peptide" evidence="3">
    <location>
        <begin position="1"/>
        <end position="19"/>
    </location>
</feature>
<dbReference type="InterPro" id="IPR008979">
    <property type="entry name" value="Galactose-bd-like_sf"/>
</dbReference>
<feature type="chain" id="PRO_5047068901" evidence="3">
    <location>
        <begin position="20"/>
        <end position="656"/>
    </location>
</feature>
<dbReference type="Gene3D" id="3.40.50.1110">
    <property type="entry name" value="SGNH hydrolase"/>
    <property type="match status" value="1"/>
</dbReference>
<feature type="region of interest" description="Disordered" evidence="2">
    <location>
        <begin position="503"/>
        <end position="538"/>
    </location>
</feature>
<dbReference type="Pfam" id="PF03629">
    <property type="entry name" value="SASA"/>
    <property type="match status" value="1"/>
</dbReference>
<sequence>MKFFQTLLVALLLTHPVLGAIKLPHLFSDGAVLQRDRSVPVWGWAQPGKKVTVEFAGQKKATKANDYGAWNLKLDAMPASAKGRVLVVTEEGSEPVRVNDLLIGEVWLASGQSNMEWPISKCRPEDQAIANSGPVEHMRIFNVPNKLSPHPLYDVDSKWQLTTPESVKNFSGVAYFFGRELSHALKVPIGIISSEWGGSRIEPWIPEVGFAEVSELTNLHRYRKSRLPGTKEYEEAAHRHLAATRAWIGEAHKALKRHQTPPAQPPAPAVLSVGHNAELGLYQAMIHPLQPYALRGFIWYQGESNLADGLQYRWKMEALIKGWRTAFQNREAPFLFTQLAPFNYGRKASLLPQLWVAQRETLEVPHTGMAIINDIGNPKDIHPTNKSDVGHRLARLALADSYGKKDLVKSGPLFRDFTAKDGKITISFDHAGSGLKTRDGKAPDSFEIAGANGKFHPAQADVDGDKIVLHSDQVPDPTQARFAWSQTASPNLVNSADLPTSAFHTHWPHDPELGRNVALGKPHTSSDPNKSNWNSGLTDGSWKGEAGQCFATGSAPLPKHATIDLLCTKQVHAVRVGAPAYGSTKTIAVSVSANGDAFEEVGRYTFKPKTDDKTTIRFEKRPARHVRITFLEQHPKQDKYAAEIGFIREVEVFESK</sequence>
<dbReference type="PANTHER" id="PTHR22901:SF0">
    <property type="entry name" value="SIALATE O-ACETYLESTERASE"/>
    <property type="match status" value="1"/>
</dbReference>
<name>A0ABW2L2L5_9BACT</name>
<dbReference type="Pfam" id="PF22633">
    <property type="entry name" value="F5_F8_type_C_2"/>
    <property type="match status" value="1"/>
</dbReference>
<evidence type="ECO:0000313" key="5">
    <source>
        <dbReference type="EMBL" id="MFC7336562.1"/>
    </source>
</evidence>
<keyword evidence="3" id="KW-0732">Signal</keyword>
<protein>
    <submittedName>
        <fullName evidence="5">Sialate O-acetylesterase</fullName>
    </submittedName>
</protein>
<proteinExistence type="predicted"/>
<evidence type="ECO:0000256" key="3">
    <source>
        <dbReference type="SAM" id="SignalP"/>
    </source>
</evidence>
<accession>A0ABW2L2L5</accession>